<protein>
    <recommendedName>
        <fullName evidence="4">FG-GAP repeat-containing protein</fullName>
    </recommendedName>
</protein>
<dbReference type="PANTHER" id="PTHR34284">
    <property type="entry name" value="FG-GAP REPEAT-CONTAINING PROTEIN"/>
    <property type="match status" value="1"/>
</dbReference>
<name>A0AAW1S6D7_9CHLO</name>
<organism evidence="2 3">
    <name type="scientific">Apatococcus lobatus</name>
    <dbReference type="NCBI Taxonomy" id="904363"/>
    <lineage>
        <taxon>Eukaryota</taxon>
        <taxon>Viridiplantae</taxon>
        <taxon>Chlorophyta</taxon>
        <taxon>core chlorophytes</taxon>
        <taxon>Trebouxiophyceae</taxon>
        <taxon>Chlorellales</taxon>
        <taxon>Chlorellaceae</taxon>
        <taxon>Apatococcus</taxon>
    </lineage>
</organism>
<keyword evidence="1" id="KW-0472">Membrane</keyword>
<evidence type="ECO:0000313" key="3">
    <source>
        <dbReference type="Proteomes" id="UP001438707"/>
    </source>
</evidence>
<keyword evidence="1" id="KW-1133">Transmembrane helix</keyword>
<evidence type="ECO:0008006" key="4">
    <source>
        <dbReference type="Google" id="ProtNLM"/>
    </source>
</evidence>
<dbReference type="EMBL" id="JALJOS010000003">
    <property type="protein sequence ID" value="KAK9841645.1"/>
    <property type="molecule type" value="Genomic_DNA"/>
</dbReference>
<gene>
    <name evidence="2" type="ORF">WJX74_009367</name>
</gene>
<dbReference type="PANTHER" id="PTHR34284:SF1">
    <property type="entry name" value="FG-GAP REPEAT-CONTAINING PROTEIN"/>
    <property type="match status" value="1"/>
</dbReference>
<reference evidence="2 3" key="1">
    <citation type="journal article" date="2024" name="Nat. Commun.">
        <title>Phylogenomics reveals the evolutionary origins of lichenization in chlorophyte algae.</title>
        <authorList>
            <person name="Puginier C."/>
            <person name="Libourel C."/>
            <person name="Otte J."/>
            <person name="Skaloud P."/>
            <person name="Haon M."/>
            <person name="Grisel S."/>
            <person name="Petersen M."/>
            <person name="Berrin J.G."/>
            <person name="Delaux P.M."/>
            <person name="Dal Grande F."/>
            <person name="Keller J."/>
        </authorList>
    </citation>
    <scope>NUCLEOTIDE SEQUENCE [LARGE SCALE GENOMIC DNA]</scope>
    <source>
        <strain evidence="2 3">SAG 2145</strain>
    </source>
</reference>
<dbReference type="Proteomes" id="UP001438707">
    <property type="component" value="Unassembled WGS sequence"/>
</dbReference>
<feature type="transmembrane region" description="Helical" evidence="1">
    <location>
        <begin position="662"/>
        <end position="682"/>
    </location>
</feature>
<proteinExistence type="predicted"/>
<keyword evidence="3" id="KW-1185">Reference proteome</keyword>
<keyword evidence="1" id="KW-0812">Transmembrane</keyword>
<evidence type="ECO:0000256" key="1">
    <source>
        <dbReference type="SAM" id="Phobius"/>
    </source>
</evidence>
<comment type="caution">
    <text evidence="2">The sequence shown here is derived from an EMBL/GenBank/DDBJ whole genome shotgun (WGS) entry which is preliminary data.</text>
</comment>
<sequence length="700" mass="74844">MNRGAHEGPFTFRKSWYHRLENSSQLGLGQSLPAPIVADLNGDGQMDILVAAGGLQLQLISPPSTSRHGAAFIPAQQRKSTILSGSADRHIVAMASGFLDHASKAKGRRPPRRKKVVVVLLSDWEVMCLDHNLDVRWQRQVKDQRLLPAAPATFREAAIHISEYQARPGSRGLVVVGGSLEMGLSAGSLDFDALGGELAAGLHPQGLSSNSVPLHTADRGAEGKKGVDESHHFEMYALDGEDGRLIWKQEGSDFHRDMTELHDEHVGLRNYRLDAASLASRQYGEVSCREFRESVMHVMPHRWARTQDTRMHLASFVHHRRDGSTAHVGGKRQRRKGLVTGTDAVHHVLPQDRATGSAQEAGLLGGSAQTALHSLMGQGPQTGSGKGMQGGVQGHAAVQGRRPNVLVVHLQEGIEAVQLDSGRTLCKLHLPSPGLHTDINADGLMDHIQAFGGRPGWTHGDTGHMHSAGCRGTVTSGIPPRQLLFNGSICSWHQSSAFLQRSQAGRGHLSNTLAPVEVAPPAILPIAERGGKLRSDSGLAVFLTSRGEVTAYTAHGHAAWQVDAGATWWMSGGHRGVAQAAPTLEAMPLRLHALPSAVLAAGTAHASLISEHGHILAAFDLPAPPTMPLQMVDFSGDGATDVVLVTHHSIFGFVQVRQTAGLHFQVLLACLIVAMAIVFLTSQTGLTGAAPKGRSTDRIE</sequence>
<dbReference type="AlphaFoldDB" id="A0AAW1S6D7"/>
<evidence type="ECO:0000313" key="2">
    <source>
        <dbReference type="EMBL" id="KAK9841645.1"/>
    </source>
</evidence>
<accession>A0AAW1S6D7</accession>